<sequence>MSRRTMFLVRTSYLNQASVKKKRLGASLSLSVSSFCRGLANLLCILEALTVSSSDDDSPAQVGRDPVSWQNPTAL</sequence>
<name>A0AAD6HRQ3_9EURO</name>
<comment type="caution">
    <text evidence="2">The sequence shown here is derived from an EMBL/GenBank/DDBJ whole genome shotgun (WGS) entry which is preliminary data.</text>
</comment>
<feature type="region of interest" description="Disordered" evidence="1">
    <location>
        <begin position="53"/>
        <end position="75"/>
    </location>
</feature>
<accession>A0AAD6HRQ3</accession>
<dbReference type="Proteomes" id="UP001215712">
    <property type="component" value="Unassembled WGS sequence"/>
</dbReference>
<evidence type="ECO:0000313" key="3">
    <source>
        <dbReference type="Proteomes" id="UP001215712"/>
    </source>
</evidence>
<proteinExistence type="predicted"/>
<evidence type="ECO:0000313" key="2">
    <source>
        <dbReference type="EMBL" id="KAJ5732716.1"/>
    </source>
</evidence>
<protein>
    <submittedName>
        <fullName evidence="2">Uncharacterized protein</fullName>
    </submittedName>
</protein>
<organism evidence="2 3">
    <name type="scientific">Penicillium malachiteum</name>
    <dbReference type="NCBI Taxonomy" id="1324776"/>
    <lineage>
        <taxon>Eukaryota</taxon>
        <taxon>Fungi</taxon>
        <taxon>Dikarya</taxon>
        <taxon>Ascomycota</taxon>
        <taxon>Pezizomycotina</taxon>
        <taxon>Eurotiomycetes</taxon>
        <taxon>Eurotiomycetidae</taxon>
        <taxon>Eurotiales</taxon>
        <taxon>Aspergillaceae</taxon>
        <taxon>Penicillium</taxon>
    </lineage>
</organism>
<keyword evidence="3" id="KW-1185">Reference proteome</keyword>
<gene>
    <name evidence="2" type="ORF">N7493_004197</name>
</gene>
<reference evidence="2" key="2">
    <citation type="submission" date="2023-01" db="EMBL/GenBank/DDBJ databases">
        <authorList>
            <person name="Petersen C."/>
        </authorList>
    </citation>
    <scope>NUCLEOTIDE SEQUENCE</scope>
    <source>
        <strain evidence="2">IBT 17514</strain>
    </source>
</reference>
<reference evidence="2" key="1">
    <citation type="journal article" date="2023" name="IMA Fungus">
        <title>Comparative genomic study of the Penicillium genus elucidates a diverse pangenome and 15 lateral gene transfer events.</title>
        <authorList>
            <person name="Petersen C."/>
            <person name="Sorensen T."/>
            <person name="Nielsen M.R."/>
            <person name="Sondergaard T.E."/>
            <person name="Sorensen J.L."/>
            <person name="Fitzpatrick D.A."/>
            <person name="Frisvad J.C."/>
            <person name="Nielsen K.L."/>
        </authorList>
    </citation>
    <scope>NUCLEOTIDE SEQUENCE</scope>
    <source>
        <strain evidence="2">IBT 17514</strain>
    </source>
</reference>
<dbReference type="EMBL" id="JAQJAN010000004">
    <property type="protein sequence ID" value="KAJ5732716.1"/>
    <property type="molecule type" value="Genomic_DNA"/>
</dbReference>
<evidence type="ECO:0000256" key="1">
    <source>
        <dbReference type="SAM" id="MobiDB-lite"/>
    </source>
</evidence>
<dbReference type="AlphaFoldDB" id="A0AAD6HRQ3"/>